<keyword evidence="2" id="KW-1003">Cell membrane</keyword>
<evidence type="ECO:0000256" key="3">
    <source>
        <dbReference type="ARBA" id="ARBA00022692"/>
    </source>
</evidence>
<feature type="transmembrane region" description="Helical" evidence="6">
    <location>
        <begin position="399"/>
        <end position="416"/>
    </location>
</feature>
<dbReference type="PANTHER" id="PTHR30250">
    <property type="entry name" value="PST FAMILY PREDICTED COLANIC ACID TRANSPORTER"/>
    <property type="match status" value="1"/>
</dbReference>
<feature type="transmembrane region" description="Helical" evidence="6">
    <location>
        <begin position="288"/>
        <end position="311"/>
    </location>
</feature>
<evidence type="ECO:0000256" key="5">
    <source>
        <dbReference type="ARBA" id="ARBA00023136"/>
    </source>
</evidence>
<protein>
    <recommendedName>
        <fullName evidence="9">Polysaccharide biosynthesis protein</fullName>
    </recommendedName>
</protein>
<name>A0A3P7P7L4_9FIRM</name>
<feature type="transmembrane region" description="Helical" evidence="6">
    <location>
        <begin position="176"/>
        <end position="194"/>
    </location>
</feature>
<dbReference type="EMBL" id="LR130778">
    <property type="protein sequence ID" value="VDN46213.1"/>
    <property type="molecule type" value="Genomic_DNA"/>
</dbReference>
<keyword evidence="4 6" id="KW-1133">Transmembrane helix</keyword>
<dbReference type="PANTHER" id="PTHR30250:SF11">
    <property type="entry name" value="O-ANTIGEN TRANSPORTER-RELATED"/>
    <property type="match status" value="1"/>
</dbReference>
<feature type="transmembrane region" description="Helical" evidence="6">
    <location>
        <begin position="21"/>
        <end position="47"/>
    </location>
</feature>
<evidence type="ECO:0000313" key="8">
    <source>
        <dbReference type="Proteomes" id="UP000279029"/>
    </source>
</evidence>
<evidence type="ECO:0000256" key="4">
    <source>
        <dbReference type="ARBA" id="ARBA00022989"/>
    </source>
</evidence>
<evidence type="ECO:0000256" key="1">
    <source>
        <dbReference type="ARBA" id="ARBA00004651"/>
    </source>
</evidence>
<feature type="transmembrane region" description="Helical" evidence="6">
    <location>
        <begin position="200"/>
        <end position="228"/>
    </location>
</feature>
<proteinExistence type="predicted"/>
<evidence type="ECO:0008006" key="9">
    <source>
        <dbReference type="Google" id="ProtNLM"/>
    </source>
</evidence>
<keyword evidence="8" id="KW-1185">Reference proteome</keyword>
<feature type="transmembrane region" description="Helical" evidence="6">
    <location>
        <begin position="364"/>
        <end position="387"/>
    </location>
</feature>
<dbReference type="KEGG" id="cbar:PATL70BA_0364"/>
<accession>A0A3P7P7L4</accession>
<evidence type="ECO:0000256" key="6">
    <source>
        <dbReference type="SAM" id="Phobius"/>
    </source>
</evidence>
<keyword evidence="5 6" id="KW-0472">Membrane</keyword>
<feature type="transmembrane region" description="Helical" evidence="6">
    <location>
        <begin position="422"/>
        <end position="444"/>
    </location>
</feature>
<dbReference type="GO" id="GO:0005886">
    <property type="term" value="C:plasma membrane"/>
    <property type="evidence" value="ECO:0007669"/>
    <property type="project" value="UniProtKB-SubCell"/>
</dbReference>
<evidence type="ECO:0000313" key="7">
    <source>
        <dbReference type="EMBL" id="VDN46213.1"/>
    </source>
</evidence>
<reference evidence="7 8" key="1">
    <citation type="submission" date="2018-09" db="EMBL/GenBank/DDBJ databases">
        <authorList>
            <person name="Postec A."/>
        </authorList>
    </citation>
    <scope>NUCLEOTIDE SEQUENCE [LARGE SCALE GENOMIC DNA]</scope>
    <source>
        <strain evidence="7">70B-A</strain>
    </source>
</reference>
<feature type="transmembrane region" description="Helical" evidence="6">
    <location>
        <begin position="102"/>
        <end position="126"/>
    </location>
</feature>
<evidence type="ECO:0000256" key="2">
    <source>
        <dbReference type="ARBA" id="ARBA00022475"/>
    </source>
</evidence>
<dbReference type="RefSeq" id="WP_125135763.1">
    <property type="nucleotide sequence ID" value="NZ_LR130778.1"/>
</dbReference>
<dbReference type="Proteomes" id="UP000279029">
    <property type="component" value="Chromosome"/>
</dbReference>
<dbReference type="OrthoDB" id="512217at2"/>
<feature type="transmembrane region" description="Helical" evidence="6">
    <location>
        <begin position="146"/>
        <end position="164"/>
    </location>
</feature>
<comment type="subcellular location">
    <subcellularLocation>
        <location evidence="1">Cell membrane</location>
        <topology evidence="1">Multi-pass membrane protein</topology>
    </subcellularLocation>
</comment>
<gene>
    <name evidence="7" type="ORF">PATL70BA_0364</name>
</gene>
<feature type="transmembrane region" description="Helical" evidence="6">
    <location>
        <begin position="332"/>
        <end position="352"/>
    </location>
</feature>
<sequence length="461" mass="52579">MRKYIFKLKNKFLNTNENNKAIVYNTIGAFLVKGGALVISLFTMPAYMRYFDNQQILGLWFTIISVLSWVLTFDLGIGNGLRNHLVPALVKRDQTRIKKYISSAYVVVGTIVLFSLMSSAIFFRFINWNLIFNIPNDILSIETLNITVSIVFSGIMLQFLFKLITSILYAMQKSALNNFLSLLTSIITLIYVSFAKSSDISASLISLAVVNVLAVNFPLLISTIFIFTKELRGCKPEIKFFEIKYARDVIKLGGIFFWVQIMYMVIIATNEFLITWFSTPEMVVEYQIYNKLFTLIGTVFVLALTPIWSAVTKAFSEQNFTWIKKLYRTLRLMALLAVICEFVMIPFLQYGINIWLGDNAIQVNYLYAVAFASFGSIIIWNGVISSIANGCGQLKIQSIYFTIGALVKIPIAWFLVGVFNSWIGVIVSNIIAMSLYCLIQPMWLNEFLSKKELEEKKYVQK</sequence>
<feature type="transmembrane region" description="Helical" evidence="6">
    <location>
        <begin position="59"/>
        <end position="81"/>
    </location>
</feature>
<feature type="transmembrane region" description="Helical" evidence="6">
    <location>
        <begin position="249"/>
        <end position="268"/>
    </location>
</feature>
<dbReference type="InterPro" id="IPR050833">
    <property type="entry name" value="Poly_Biosynth_Transport"/>
</dbReference>
<organism evidence="7 8">
    <name type="scientific">Petrocella atlantisensis</name>
    <dbReference type="NCBI Taxonomy" id="2173034"/>
    <lineage>
        <taxon>Bacteria</taxon>
        <taxon>Bacillati</taxon>
        <taxon>Bacillota</taxon>
        <taxon>Clostridia</taxon>
        <taxon>Lachnospirales</taxon>
        <taxon>Vallitaleaceae</taxon>
        <taxon>Petrocella</taxon>
    </lineage>
</organism>
<dbReference type="AlphaFoldDB" id="A0A3P7P7L4"/>
<keyword evidence="3 6" id="KW-0812">Transmembrane</keyword>